<organism evidence="1 2">
    <name type="scientific">Vaccinium darrowii</name>
    <dbReference type="NCBI Taxonomy" id="229202"/>
    <lineage>
        <taxon>Eukaryota</taxon>
        <taxon>Viridiplantae</taxon>
        <taxon>Streptophyta</taxon>
        <taxon>Embryophyta</taxon>
        <taxon>Tracheophyta</taxon>
        <taxon>Spermatophyta</taxon>
        <taxon>Magnoliopsida</taxon>
        <taxon>eudicotyledons</taxon>
        <taxon>Gunneridae</taxon>
        <taxon>Pentapetalae</taxon>
        <taxon>asterids</taxon>
        <taxon>Ericales</taxon>
        <taxon>Ericaceae</taxon>
        <taxon>Vaccinioideae</taxon>
        <taxon>Vaccinieae</taxon>
        <taxon>Vaccinium</taxon>
    </lineage>
</organism>
<dbReference type="EMBL" id="CM037158">
    <property type="protein sequence ID" value="KAH7852817.1"/>
    <property type="molecule type" value="Genomic_DNA"/>
</dbReference>
<dbReference type="Proteomes" id="UP000828048">
    <property type="component" value="Chromosome 8"/>
</dbReference>
<evidence type="ECO:0000313" key="2">
    <source>
        <dbReference type="Proteomes" id="UP000828048"/>
    </source>
</evidence>
<name>A0ACB7YGN0_9ERIC</name>
<comment type="caution">
    <text evidence="1">The sequence shown here is derived from an EMBL/GenBank/DDBJ whole genome shotgun (WGS) entry which is preliminary data.</text>
</comment>
<protein>
    <submittedName>
        <fullName evidence="1">Uncharacterized protein</fullName>
    </submittedName>
</protein>
<evidence type="ECO:0000313" key="1">
    <source>
        <dbReference type="EMBL" id="KAH7852817.1"/>
    </source>
</evidence>
<reference evidence="1 2" key="1">
    <citation type="journal article" date="2021" name="Hortic Res">
        <title>High-quality reference genome and annotation aids understanding of berry development for evergreen blueberry (Vaccinium darrowii).</title>
        <authorList>
            <person name="Yu J."/>
            <person name="Hulse-Kemp A.M."/>
            <person name="Babiker E."/>
            <person name="Staton M."/>
        </authorList>
    </citation>
    <scope>NUCLEOTIDE SEQUENCE [LARGE SCALE GENOMIC DNA]</scope>
    <source>
        <strain evidence="2">cv. NJ 8807/NJ 8810</strain>
        <tissue evidence="1">Young leaf</tissue>
    </source>
</reference>
<keyword evidence="2" id="KW-1185">Reference proteome</keyword>
<accession>A0ACB7YGN0</accession>
<sequence length="1082" mass="121901">MRKSYVMMYTSHSVESFLCIDGLVRALKIVHLEFSIVVDKKKIEDMMDHKTWLWKKKSTEKTLVAADKANVSQRINEEEVQILQTDKAELEGEIKLLNEKLASALSECNAKDELVEKHAKMAQEALAGWEKAESEAVSLKQELGDVKRQRAAGEERVTHLDMALKECMQQLRFVREEQEQRIHDAVMKTSGESEKSRIVLEEKIADTNRRLSKFGVENTQLSKALLAKEKLIQDLNEQRTRVEVDFKALMTRLESTEKENTSLKYEVRVLEKELEIRSEEREFNRRTADVAHKQHLESVKKIAKLESECQRLRILVRKRLPGPAALAKMKNEVEVLGRDRAETRKRNSSPSRTGSVDFATDNFSDTPSKRLDYLVEKLCALEEENRSLKETVSKKTSQIDMEPGRNMHLPYEFSVASMSDMGSDDKVSCAESLAAALISDLENLKDGKRVGAPLQKAVGASDIDLMDDFVEMEKLAVVSVDKSFGSSHLGLVEGSEILDTFKNQSVAVHSDVSGYGRWKHPDKSPLMDSAVGIIGNGISFEKKKHHEVQSNLNKSIRKTIELIEGISFPSLDYGASAKDGSHFPYKNSDTSSGYMVRVFQWKTSELSSVLQQFIRSCNDLLIGDAHFEKFAEELTLCLDWVINHCFSLQDVSSMREAIKKHYDWDESHSESEVEVGTPSQLSESDKLQALKEKLSHLPCNDSKMEDTQRNPRVENGKLEVELPNMESAKQDFEGRLQSECGKTESSMIQLQESEEIKKGLQRDLETLKESKGMIENQIDHHKLATEIDHHNLVNADLDTKLKVARAELNEAHPRFLSLETEVENRSVCCEELEATCVDLQLQLESGENTGMPKDAAAQEEKQLRTEWEITAASEKLAECQETILNLGKQLKELASTKDSALDLVSNPCDKLTTTSTNPPKKGISQRSSLLDKILAEDNAEPGDLKFHNTMEVFGLSDPQKPPAVLHGNSSSSLLPHGKVDPHENERFLDGNGSKLNDNAAEAPRRVEQLAQGFKAAPYPRLWGSNPRPWLREEEPLPLHYCYYYSWKVTLRKGLGDAIVGGGVDDDILHSSAPVQFRIKGFP</sequence>
<gene>
    <name evidence="1" type="ORF">Vadar_029564</name>
</gene>
<proteinExistence type="predicted"/>